<comment type="caution">
    <text evidence="3">The sequence shown here is derived from an EMBL/GenBank/DDBJ whole genome shotgun (WGS) entry which is preliminary data.</text>
</comment>
<feature type="chain" id="PRO_5047358508" evidence="2">
    <location>
        <begin position="17"/>
        <end position="658"/>
    </location>
</feature>
<evidence type="ECO:0000313" key="4">
    <source>
        <dbReference type="Proteomes" id="UP001189429"/>
    </source>
</evidence>
<feature type="region of interest" description="Disordered" evidence="1">
    <location>
        <begin position="515"/>
        <end position="534"/>
    </location>
</feature>
<evidence type="ECO:0000313" key="3">
    <source>
        <dbReference type="EMBL" id="CAK0882473.1"/>
    </source>
</evidence>
<gene>
    <name evidence="3" type="ORF">PCOR1329_LOCUS64980</name>
</gene>
<name>A0ABN9WAV4_9DINO</name>
<evidence type="ECO:0000256" key="2">
    <source>
        <dbReference type="SAM" id="SignalP"/>
    </source>
</evidence>
<protein>
    <submittedName>
        <fullName evidence="3">Uncharacterized protein</fullName>
    </submittedName>
</protein>
<keyword evidence="4" id="KW-1185">Reference proteome</keyword>
<sequence length="658" mass="67740">MLAPALVVALVAAVEWQTNPTPAPPAVATAWAEEVAGACDEASAAALRAEVAALVASAVPAPPPLPPPPPACSACTCRDAGEDREVVALLCHLLLSVLSPAWAVLAERRVEARPPVDPLVYAFFRQKATCGKRCCRADGPAGGDRLPAGSGSPSDGGRLCGFRECPGSAQLVELADGCWQEMEQRGQVVSDDPAQVELPSGKRVGSMSVFPVAAAPWPPPRLLGKRPLLEADGGDAADAGGSAVVGLDAGSPPPPPEGRAWVLAEPVPGLDIGTILEPRSEELIGAGEDATWLRRGRALRLEQMGPGEVLGWTARRVAELGRLLGVRVAVPPPALLPPAVSAEAAAPGSGGPALRAPVGAADGAEPAKGGGPAAVALGEAASDDARALSVEWDGQRGKFIELRKAVGESLSYGWGHQRSVFFDQVNLGGLACLEVIVRRLNAIVDAYKRGGAPSFANAKYLAPMGEADELLVQALRSHVTRRAKEDWKVDQSMKKAEAADARAGAASAGAAGGGASAAGAGGGGGKGLGRGGRGRGARVEFVSRALFGLEWMAGFMGAAASPSLGASTLDKHAVLQQRLLREAHRRRAAAPQVLPSAEAAIRELFLGQSVYETNSTPRNYVSFQPGKVSPPECVRSCRFLDDMGARSAVLIWEKTTSG</sequence>
<feature type="signal peptide" evidence="2">
    <location>
        <begin position="1"/>
        <end position="16"/>
    </location>
</feature>
<dbReference type="Proteomes" id="UP001189429">
    <property type="component" value="Unassembled WGS sequence"/>
</dbReference>
<dbReference type="EMBL" id="CAUYUJ010018298">
    <property type="protein sequence ID" value="CAK0882473.1"/>
    <property type="molecule type" value="Genomic_DNA"/>
</dbReference>
<reference evidence="3" key="1">
    <citation type="submission" date="2023-10" db="EMBL/GenBank/DDBJ databases">
        <authorList>
            <person name="Chen Y."/>
            <person name="Shah S."/>
            <person name="Dougan E. K."/>
            <person name="Thang M."/>
            <person name="Chan C."/>
        </authorList>
    </citation>
    <scope>NUCLEOTIDE SEQUENCE [LARGE SCALE GENOMIC DNA]</scope>
</reference>
<accession>A0ABN9WAV4</accession>
<evidence type="ECO:0000256" key="1">
    <source>
        <dbReference type="SAM" id="MobiDB-lite"/>
    </source>
</evidence>
<proteinExistence type="predicted"/>
<keyword evidence="2" id="KW-0732">Signal</keyword>
<organism evidence="3 4">
    <name type="scientific">Prorocentrum cordatum</name>
    <dbReference type="NCBI Taxonomy" id="2364126"/>
    <lineage>
        <taxon>Eukaryota</taxon>
        <taxon>Sar</taxon>
        <taxon>Alveolata</taxon>
        <taxon>Dinophyceae</taxon>
        <taxon>Prorocentrales</taxon>
        <taxon>Prorocentraceae</taxon>
        <taxon>Prorocentrum</taxon>
    </lineage>
</organism>
<feature type="compositionally biased region" description="Gly residues" evidence="1">
    <location>
        <begin position="515"/>
        <end position="531"/>
    </location>
</feature>